<dbReference type="InterPro" id="IPR046450">
    <property type="entry name" value="PA_dom_sf"/>
</dbReference>
<feature type="domain" description="PA" evidence="4">
    <location>
        <begin position="297"/>
        <end position="385"/>
    </location>
</feature>
<dbReference type="InterPro" id="IPR003137">
    <property type="entry name" value="PA_domain"/>
</dbReference>
<reference evidence="7 8" key="1">
    <citation type="submission" date="2022-12" db="EMBL/GenBank/DDBJ databases">
        <title>Genomic features and morphological characterization of a novel Knufia sp. strain isolated from spacecraft assembly facility.</title>
        <authorList>
            <person name="Teixeira M."/>
            <person name="Chander A.M."/>
            <person name="Stajich J.E."/>
            <person name="Venkateswaran K."/>
        </authorList>
    </citation>
    <scope>NUCLEOTIDE SEQUENCE [LARGE SCALE GENOMIC DNA]</scope>
    <source>
        <strain evidence="7 8">FJI-L2-BK-P2</strain>
    </source>
</reference>
<dbReference type="InterPro" id="IPR007484">
    <property type="entry name" value="Peptidase_M28"/>
</dbReference>
<feature type="domain" description="Transferrin receptor-like dimerisation" evidence="5">
    <location>
        <begin position="736"/>
        <end position="858"/>
    </location>
</feature>
<evidence type="ECO:0000259" key="5">
    <source>
        <dbReference type="Pfam" id="PF04253"/>
    </source>
</evidence>
<feature type="domain" description="Peptidase M28" evidence="6">
    <location>
        <begin position="484"/>
        <end position="668"/>
    </location>
</feature>
<dbReference type="Pfam" id="PF04389">
    <property type="entry name" value="Peptidase_M28"/>
    <property type="match status" value="1"/>
</dbReference>
<accession>A0AAN8EAF7</accession>
<name>A0AAN8EAF7_9EURO</name>
<dbReference type="EMBL" id="JAKLMC020000026">
    <property type="protein sequence ID" value="KAK5950564.1"/>
    <property type="molecule type" value="Genomic_DNA"/>
</dbReference>
<protein>
    <submittedName>
        <fullName evidence="7">Uncharacterized protein</fullName>
    </submittedName>
</protein>
<dbReference type="InterPro" id="IPR036757">
    <property type="entry name" value="TFR-like_dimer_dom_sf"/>
</dbReference>
<sequence length="858" mass="95791">MAPDEKHTFSYLAPIPTYEEATSSRPSSPNSRLGPEEISDDAERQGLLDGEEQTAPRGNYAAPTVESERSSIDSLDGLGDDEEAEVRREMQEMDIEDPADSDSNRSLLSYRFKRFTSFTNSLPSLSLPSFRRFLPSWRLPSIDWQALDNNRAVILGRLFGIMIIGALMYVLIASDIIGFGNRRNMYMFKPDSIRNYVMDGLQESDNIPKYLQRVTQYPHIAGSEGNYVLGEWIEEEFKAGGLSDVHMERFDVYLNYPRKDGRRVAITEPEDKVWEAELEEDNEDTYVFHGHSASGDVTGPLVYANYGSREDFEYLKSKNVPLEGAIVLVRYYGTQGDRALKVKAAEMAGAAGCIIYSDPAQDGNLQGSVYPDGRFMPEDGVQRGAVSLMSWVVGDVLSPGFASLPGEKKRIEPSESEGLNKIPSIPLSWRDAQHLLDSLQGYGERLEGDWVGDPAVEYWTGNAGSPKVNLKNIQDEERRQPIYNILGSITGFETHQKRIIVGNHRDAWCTGAADPGSGTAVMLEVIRQFGELQKQGWAPLRTIEFASWDGEEYNLIGSTEHVESRMDDMRHNAIAYINLDVAVSGTEFHAAGSPMLEKALKNTIARVANPGTNNSLHETWDLLGQSLEGLGAGSDYVAFQDIAGVSSIDLSFQGERFPYHSCYDSYDWMQKFGDPGWTYHKAMAQVLGLLILELSDHALVNLDLPAYAKALAGYIDKLDKDVNGELPDTNNEQGKLDVQSLRSAVEILDSTAARFNDFDNEWHSQIFATGGFESSLMGLKRLERNMKLEMFDKFLTDESGLVNRTQFKHVVFGPQKWSGYDEAFFPGIRDWVEVGDMQKAQEEVKKVADIIIAAAQQL</sequence>
<dbReference type="SUPFAM" id="SSF47672">
    <property type="entry name" value="Transferrin receptor-like dimerisation domain"/>
    <property type="match status" value="1"/>
</dbReference>
<dbReference type="Gene3D" id="3.40.630.10">
    <property type="entry name" value="Zn peptidases"/>
    <property type="match status" value="1"/>
</dbReference>
<dbReference type="FunFam" id="3.40.630.10:FF:000101">
    <property type="entry name" value="N-acetylated alpha-linked acidic dipeptidase like 1"/>
    <property type="match status" value="1"/>
</dbReference>
<proteinExistence type="inferred from homology"/>
<evidence type="ECO:0000256" key="3">
    <source>
        <dbReference type="SAM" id="Phobius"/>
    </source>
</evidence>
<comment type="similarity">
    <text evidence="1">Belongs to the peptidase M28 family. M28B subfamily.</text>
</comment>
<evidence type="ECO:0000313" key="7">
    <source>
        <dbReference type="EMBL" id="KAK5950564.1"/>
    </source>
</evidence>
<dbReference type="Proteomes" id="UP001316803">
    <property type="component" value="Unassembled WGS sequence"/>
</dbReference>
<evidence type="ECO:0000256" key="2">
    <source>
        <dbReference type="SAM" id="MobiDB-lite"/>
    </source>
</evidence>
<gene>
    <name evidence="7" type="ORF">OHC33_008507</name>
</gene>
<dbReference type="PANTHER" id="PTHR10404">
    <property type="entry name" value="N-ACETYLATED-ALPHA-LINKED ACIDIC DIPEPTIDASE"/>
    <property type="match status" value="1"/>
</dbReference>
<dbReference type="AlphaFoldDB" id="A0AAN8EAF7"/>
<evidence type="ECO:0000259" key="4">
    <source>
        <dbReference type="Pfam" id="PF02225"/>
    </source>
</evidence>
<evidence type="ECO:0000256" key="1">
    <source>
        <dbReference type="ARBA" id="ARBA00005634"/>
    </source>
</evidence>
<evidence type="ECO:0000313" key="8">
    <source>
        <dbReference type="Proteomes" id="UP001316803"/>
    </source>
</evidence>
<keyword evidence="3" id="KW-0472">Membrane</keyword>
<dbReference type="GO" id="GO:0004180">
    <property type="term" value="F:carboxypeptidase activity"/>
    <property type="evidence" value="ECO:0007669"/>
    <property type="project" value="TreeGrafter"/>
</dbReference>
<dbReference type="Gene3D" id="3.50.30.30">
    <property type="match status" value="1"/>
</dbReference>
<dbReference type="PANTHER" id="PTHR10404:SF71">
    <property type="entry name" value="CARBOXYPEPTIDASE TRE2, PUTATIVE (AFU_ORTHOLOGUE AFUA_3G10650)-RELATED"/>
    <property type="match status" value="1"/>
</dbReference>
<dbReference type="InterPro" id="IPR039373">
    <property type="entry name" value="Peptidase_M28B"/>
</dbReference>
<dbReference type="CDD" id="cd02121">
    <property type="entry name" value="PA_GCPII_like"/>
    <property type="match status" value="1"/>
</dbReference>
<dbReference type="Gene3D" id="1.20.930.40">
    <property type="entry name" value="Transferrin receptor-like, dimerisation domain"/>
    <property type="match status" value="1"/>
</dbReference>
<feature type="compositionally biased region" description="Polar residues" evidence="2">
    <location>
        <begin position="20"/>
        <end position="31"/>
    </location>
</feature>
<dbReference type="CDD" id="cd08022">
    <property type="entry name" value="M28_PSMA_like"/>
    <property type="match status" value="1"/>
</dbReference>
<evidence type="ECO:0000259" key="6">
    <source>
        <dbReference type="Pfam" id="PF04389"/>
    </source>
</evidence>
<feature type="region of interest" description="Disordered" evidence="2">
    <location>
        <begin position="1"/>
        <end position="80"/>
    </location>
</feature>
<keyword evidence="3" id="KW-1133">Transmembrane helix</keyword>
<feature type="transmembrane region" description="Helical" evidence="3">
    <location>
        <begin position="154"/>
        <end position="179"/>
    </location>
</feature>
<keyword evidence="3" id="KW-0812">Transmembrane</keyword>
<organism evidence="7 8">
    <name type="scientific">Knufia fluminis</name>
    <dbReference type="NCBI Taxonomy" id="191047"/>
    <lineage>
        <taxon>Eukaryota</taxon>
        <taxon>Fungi</taxon>
        <taxon>Dikarya</taxon>
        <taxon>Ascomycota</taxon>
        <taxon>Pezizomycotina</taxon>
        <taxon>Eurotiomycetes</taxon>
        <taxon>Chaetothyriomycetidae</taxon>
        <taxon>Chaetothyriales</taxon>
        <taxon>Trichomeriaceae</taxon>
        <taxon>Knufia</taxon>
    </lineage>
</organism>
<dbReference type="SUPFAM" id="SSF53187">
    <property type="entry name" value="Zn-dependent exopeptidases"/>
    <property type="match status" value="1"/>
</dbReference>
<dbReference type="Pfam" id="PF02225">
    <property type="entry name" value="PA"/>
    <property type="match status" value="1"/>
</dbReference>
<keyword evidence="8" id="KW-1185">Reference proteome</keyword>
<comment type="caution">
    <text evidence="7">The sequence shown here is derived from an EMBL/GenBank/DDBJ whole genome shotgun (WGS) entry which is preliminary data.</text>
</comment>
<dbReference type="SUPFAM" id="SSF52025">
    <property type="entry name" value="PA domain"/>
    <property type="match status" value="1"/>
</dbReference>
<dbReference type="InterPro" id="IPR007365">
    <property type="entry name" value="TFR-like_dimer_dom"/>
</dbReference>
<dbReference type="Pfam" id="PF04253">
    <property type="entry name" value="TFR_dimer"/>
    <property type="match status" value="1"/>
</dbReference>